<reference evidence="1" key="1">
    <citation type="journal article" date="2023" name="G3 (Bethesda)">
        <title>Whole genome assembly and annotation of the endangered Caribbean coral Acropora cervicornis.</title>
        <authorList>
            <person name="Selwyn J.D."/>
            <person name="Vollmer S.V."/>
        </authorList>
    </citation>
    <scope>NUCLEOTIDE SEQUENCE</scope>
    <source>
        <strain evidence="1">K2</strain>
    </source>
</reference>
<evidence type="ECO:0000313" key="2">
    <source>
        <dbReference type="Proteomes" id="UP001249851"/>
    </source>
</evidence>
<comment type="caution">
    <text evidence="1">The sequence shown here is derived from an EMBL/GenBank/DDBJ whole genome shotgun (WGS) entry which is preliminary data.</text>
</comment>
<dbReference type="AlphaFoldDB" id="A0AAD9QCF9"/>
<proteinExistence type="predicted"/>
<gene>
    <name evidence="1" type="ORF">P5673_018833</name>
</gene>
<accession>A0AAD9QCF9</accession>
<protein>
    <submittedName>
        <fullName evidence="1">Uncharacterized protein</fullName>
    </submittedName>
</protein>
<dbReference type="Proteomes" id="UP001249851">
    <property type="component" value="Unassembled WGS sequence"/>
</dbReference>
<organism evidence="1 2">
    <name type="scientific">Acropora cervicornis</name>
    <name type="common">Staghorn coral</name>
    <dbReference type="NCBI Taxonomy" id="6130"/>
    <lineage>
        <taxon>Eukaryota</taxon>
        <taxon>Metazoa</taxon>
        <taxon>Cnidaria</taxon>
        <taxon>Anthozoa</taxon>
        <taxon>Hexacorallia</taxon>
        <taxon>Scleractinia</taxon>
        <taxon>Astrocoeniina</taxon>
        <taxon>Acroporidae</taxon>
        <taxon>Acropora</taxon>
    </lineage>
</organism>
<evidence type="ECO:0000313" key="1">
    <source>
        <dbReference type="EMBL" id="KAK2558639.1"/>
    </source>
</evidence>
<keyword evidence="2" id="KW-1185">Reference proteome</keyword>
<reference evidence="1" key="2">
    <citation type="journal article" date="2023" name="Science">
        <title>Genomic signatures of disease resistance in endangered staghorn corals.</title>
        <authorList>
            <person name="Vollmer S.V."/>
            <person name="Selwyn J.D."/>
            <person name="Despard B.A."/>
            <person name="Roesel C.L."/>
        </authorList>
    </citation>
    <scope>NUCLEOTIDE SEQUENCE</scope>
    <source>
        <strain evidence="1">K2</strain>
    </source>
</reference>
<dbReference type="EMBL" id="JARQWQ010000043">
    <property type="protein sequence ID" value="KAK2558639.1"/>
    <property type="molecule type" value="Genomic_DNA"/>
</dbReference>
<sequence length="162" mass="18174">MSWPKHCAEMDQTADEHCSPEQKKAVVTGLVTTIDEGSNYLFYRFSPGFSQRNASLGRQESYYKATQSAHFHNKLTSLSSLQKFVKKSSGIFKSDSILVDGIIRVGVRLSNSEIEPDAKHLTQILDNTSQSFRLPLLSSCFDWRRKQAPLGQQKMASLPSNS</sequence>
<name>A0AAD9QCF9_ACRCE</name>